<proteinExistence type="predicted"/>
<keyword evidence="2" id="KW-1133">Transmembrane helix</keyword>
<evidence type="ECO:0000313" key="3">
    <source>
        <dbReference type="EMBL" id="OYN89986.1"/>
    </source>
</evidence>
<reference evidence="3 4" key="1">
    <citation type="submission" date="2017-07" db="EMBL/GenBank/DDBJ databases">
        <title>Draft whole genome sequences of clinical Proprionibacteriaceae strains.</title>
        <authorList>
            <person name="Bernier A.-M."/>
            <person name="Bernard K."/>
            <person name="Domingo M.-C."/>
        </authorList>
    </citation>
    <scope>NUCLEOTIDE SEQUENCE [LARGE SCALE GENOMIC DNA]</scope>
    <source>
        <strain evidence="3 4">NML 160184</strain>
    </source>
</reference>
<name>A0A255EEK9_9ACTN</name>
<organism evidence="3 4">
    <name type="scientific">Parenemella sanctibonifatiensis</name>
    <dbReference type="NCBI Taxonomy" id="2016505"/>
    <lineage>
        <taxon>Bacteria</taxon>
        <taxon>Bacillati</taxon>
        <taxon>Actinomycetota</taxon>
        <taxon>Actinomycetes</taxon>
        <taxon>Propionibacteriales</taxon>
        <taxon>Propionibacteriaceae</taxon>
        <taxon>Parenemella</taxon>
    </lineage>
</organism>
<feature type="transmembrane region" description="Helical" evidence="2">
    <location>
        <begin position="45"/>
        <end position="66"/>
    </location>
</feature>
<keyword evidence="2" id="KW-0812">Transmembrane</keyword>
<evidence type="ECO:0000313" key="4">
    <source>
        <dbReference type="Proteomes" id="UP000216533"/>
    </source>
</evidence>
<sequence length="170" mass="18578">MAADRVVIRPRGLIIVAAVTTVALVAGSLLFWFGMAPETRALFTLPQILTLLLFLAVLLVALWFLAGSSAVGDHHGITIRNGWRQHQFPWDEVVALRMSRHDSFGVCVVDPALLRRHHTGALTMLGVLSTEGERSQRGMAGLIRLWHQSGAAPTGPAAPEDLPTKRHHDE</sequence>
<dbReference type="Proteomes" id="UP000216533">
    <property type="component" value="Unassembled WGS sequence"/>
</dbReference>
<feature type="transmembrane region" description="Helical" evidence="2">
    <location>
        <begin position="12"/>
        <end position="33"/>
    </location>
</feature>
<dbReference type="AlphaFoldDB" id="A0A255EEK9"/>
<protein>
    <recommendedName>
        <fullName evidence="5">PH domain-containing protein</fullName>
    </recommendedName>
</protein>
<accession>A0A255EEK9</accession>
<keyword evidence="2" id="KW-0472">Membrane</keyword>
<dbReference type="EMBL" id="NMVI01000007">
    <property type="protein sequence ID" value="OYN89986.1"/>
    <property type="molecule type" value="Genomic_DNA"/>
</dbReference>
<evidence type="ECO:0008006" key="5">
    <source>
        <dbReference type="Google" id="ProtNLM"/>
    </source>
</evidence>
<dbReference type="RefSeq" id="WP_094449667.1">
    <property type="nucleotide sequence ID" value="NZ_NMVI01000007.1"/>
</dbReference>
<evidence type="ECO:0000256" key="2">
    <source>
        <dbReference type="SAM" id="Phobius"/>
    </source>
</evidence>
<evidence type="ECO:0000256" key="1">
    <source>
        <dbReference type="SAM" id="MobiDB-lite"/>
    </source>
</evidence>
<comment type="caution">
    <text evidence="3">The sequence shown here is derived from an EMBL/GenBank/DDBJ whole genome shotgun (WGS) entry which is preliminary data.</text>
</comment>
<feature type="region of interest" description="Disordered" evidence="1">
    <location>
        <begin position="150"/>
        <end position="170"/>
    </location>
</feature>
<gene>
    <name evidence="3" type="ORF">CGZ92_01730</name>
</gene>